<dbReference type="RefSeq" id="YP_002518166.1">
    <property type="nucleotide sequence ID" value="NC_011916.1"/>
</dbReference>
<name>A0A0H3CD46_CAUVN</name>
<keyword evidence="5" id="KW-1185">Reference proteome</keyword>
<evidence type="ECO:0000313" key="5">
    <source>
        <dbReference type="Proteomes" id="UP000001364"/>
    </source>
</evidence>
<feature type="chain" id="PRO_5002606216" evidence="2">
    <location>
        <begin position="22"/>
        <end position="828"/>
    </location>
</feature>
<evidence type="ECO:0000256" key="1">
    <source>
        <dbReference type="ARBA" id="ARBA00022801"/>
    </source>
</evidence>
<gene>
    <name evidence="4" type="ordered locus">CCNA_02793</name>
</gene>
<keyword evidence="1 4" id="KW-0378">Hydrolase</keyword>
<sequence>MRRFAPRLLACALFGTGAAQATPFTVDQLLDQQRLGVVRIDPSQRWLVIPTTGPYRSARSWALEFDTAMTITRLSVVDLRTDGPPRPLLAGTAGAWDSDADFGYTPGPFAPSGARMAVVRARDASLEVGIVTLATGAVVWTGLFPVSDVWGRSMQWIDDDRLLILAKDPDAPAMGALTGTQTQARLIEKWRQTREGRAGVTLLGAGRYLERTPTAPPSRLVAVDADSGKGQVLAQGAFIDLEVAPGGRRAAMLEETELLHPDPWRPAYTTDPSRRRRLVVVDLTSGAMWKPCRTCEVATDLLAWSPSGRQLLVYAKPDAAEWTAARYWRLNAVTQRLAPLDDAGVETRAETTRYGSRVPRADWMGEDPLILARVGGAPANPDDWVRWTAEGPRTLTGGLPPGPRALEATSPTAIIVSQAGKLWRIDGQGRARLLATSARIANLGATGGERLAFNHRPAIDTLVLAWPGPGGLTLGGVQDYRLRRLGLTTAPGERILVAAGRVGAVASLEQDAQGVERLILRRRDHPARTLVTLNAQLARVDFARPRAVRHQGPRGQTLTSWLYLPPGRSAGRKAPLITIPYLGRDYPGPPASQNAPARQVFLNAQILAGAGYAVLLPSLPIDPDREPAQGLADQILKVVDAAAAQEPLIDSERLALMGHSYGGYTVLTAATQSPRFKAVVASAFSADLIGHYTRKSLSASVLPEAGVTLMGDAGWAELGQGRMGAPPWRDPQRYLRNSPLLAADKITAPVMLIMGDLDGDPPQALTLFGALFRQDKDAMLLTYHGEGHVVLTPGNIADEYRRVLDFLKEHIGDGGRSPPADAAPARPT</sequence>
<dbReference type="GO" id="GO:0006508">
    <property type="term" value="P:proteolysis"/>
    <property type="evidence" value="ECO:0007669"/>
    <property type="project" value="InterPro"/>
</dbReference>
<protein>
    <submittedName>
        <fullName evidence="4">Acylamino-acid-releasing enzyme</fullName>
        <ecNumber evidence="4">3.4.19.1</ecNumber>
    </submittedName>
</protein>
<dbReference type="PANTHER" id="PTHR42776">
    <property type="entry name" value="SERINE PEPTIDASE S9 FAMILY MEMBER"/>
    <property type="match status" value="1"/>
</dbReference>
<dbReference type="KEGG" id="ccs:CCNA_02793"/>
<feature type="domain" description="Peptidase S9 prolyl oligopeptidase catalytic" evidence="3">
    <location>
        <begin position="605"/>
        <end position="813"/>
    </location>
</feature>
<proteinExistence type="predicted"/>
<feature type="signal peptide" evidence="2">
    <location>
        <begin position="1"/>
        <end position="21"/>
    </location>
</feature>
<dbReference type="OrthoDB" id="7201746at2"/>
<dbReference type="SUPFAM" id="SSF82171">
    <property type="entry name" value="DPP6 N-terminal domain-like"/>
    <property type="match status" value="1"/>
</dbReference>
<organism evidence="4 5">
    <name type="scientific">Caulobacter vibrioides (strain NA1000 / CB15N)</name>
    <name type="common">Caulobacter crescentus</name>
    <dbReference type="NCBI Taxonomy" id="565050"/>
    <lineage>
        <taxon>Bacteria</taxon>
        <taxon>Pseudomonadati</taxon>
        <taxon>Pseudomonadota</taxon>
        <taxon>Alphaproteobacteria</taxon>
        <taxon>Caulobacterales</taxon>
        <taxon>Caulobacteraceae</taxon>
        <taxon>Caulobacter</taxon>
    </lineage>
</organism>
<dbReference type="PANTHER" id="PTHR42776:SF27">
    <property type="entry name" value="DIPEPTIDYL PEPTIDASE FAMILY MEMBER 6"/>
    <property type="match status" value="1"/>
</dbReference>
<keyword evidence="2" id="KW-0732">Signal</keyword>
<dbReference type="InterPro" id="IPR029058">
    <property type="entry name" value="AB_hydrolase_fold"/>
</dbReference>
<dbReference type="GO" id="GO:0004252">
    <property type="term" value="F:serine-type endopeptidase activity"/>
    <property type="evidence" value="ECO:0007669"/>
    <property type="project" value="TreeGrafter"/>
</dbReference>
<accession>A0A0H3CD46</accession>
<dbReference type="SUPFAM" id="SSF53474">
    <property type="entry name" value="alpha/beta-Hydrolases"/>
    <property type="match status" value="1"/>
</dbReference>
<dbReference type="AlphaFoldDB" id="A0A0H3CD46"/>
<dbReference type="GO" id="GO:0008242">
    <property type="term" value="F:omega peptidase activity"/>
    <property type="evidence" value="ECO:0007669"/>
    <property type="project" value="UniProtKB-EC"/>
</dbReference>
<dbReference type="RefSeq" id="WP_010920556.1">
    <property type="nucleotide sequence ID" value="NC_011916.1"/>
</dbReference>
<dbReference type="EMBL" id="CP001340">
    <property type="protein sequence ID" value="ACL96258.1"/>
    <property type="molecule type" value="Genomic_DNA"/>
</dbReference>
<dbReference type="EC" id="3.4.19.1" evidence="4"/>
<dbReference type="Pfam" id="PF00326">
    <property type="entry name" value="Peptidase_S9"/>
    <property type="match status" value="1"/>
</dbReference>
<dbReference type="Proteomes" id="UP000001364">
    <property type="component" value="Chromosome"/>
</dbReference>
<evidence type="ECO:0000313" key="4">
    <source>
        <dbReference type="EMBL" id="ACL96258.1"/>
    </source>
</evidence>
<evidence type="ECO:0000259" key="3">
    <source>
        <dbReference type="Pfam" id="PF00326"/>
    </source>
</evidence>
<dbReference type="GeneID" id="7331117"/>
<dbReference type="HOGENOM" id="CLU_348412_0_0_5"/>
<evidence type="ECO:0000256" key="2">
    <source>
        <dbReference type="SAM" id="SignalP"/>
    </source>
</evidence>
<dbReference type="PATRIC" id="fig|565050.3.peg.2733"/>
<dbReference type="Gene3D" id="3.40.50.1820">
    <property type="entry name" value="alpha/beta hydrolase"/>
    <property type="match status" value="1"/>
</dbReference>
<reference evidence="4 5" key="1">
    <citation type="journal article" date="2010" name="J. Bacteriol.">
        <title>The genetic basis of laboratory adaptation in Caulobacter crescentus.</title>
        <authorList>
            <person name="Marks M.E."/>
            <person name="Castro-Rojas C.M."/>
            <person name="Teiling C."/>
            <person name="Du L."/>
            <person name="Kapatral V."/>
            <person name="Walunas T.L."/>
            <person name="Crosson S."/>
        </authorList>
    </citation>
    <scope>NUCLEOTIDE SEQUENCE [LARGE SCALE GENOMIC DNA]</scope>
    <source>
        <strain evidence="5">NA1000 / CB15N</strain>
    </source>
</reference>
<dbReference type="InterPro" id="IPR001375">
    <property type="entry name" value="Peptidase_S9_cat"/>
</dbReference>